<dbReference type="OrthoDB" id="7595899at2"/>
<dbReference type="PANTHER" id="PTHR35401:SF1">
    <property type="entry name" value="CYTOPLASMIC PROTEIN"/>
    <property type="match status" value="1"/>
</dbReference>
<organism evidence="7 8">
    <name type="scientific">Roseiarcus fermentans</name>
    <dbReference type="NCBI Taxonomy" id="1473586"/>
    <lineage>
        <taxon>Bacteria</taxon>
        <taxon>Pseudomonadati</taxon>
        <taxon>Pseudomonadota</taxon>
        <taxon>Alphaproteobacteria</taxon>
        <taxon>Hyphomicrobiales</taxon>
        <taxon>Roseiarcaceae</taxon>
        <taxon>Roseiarcus</taxon>
    </lineage>
</organism>
<evidence type="ECO:0000256" key="5">
    <source>
        <dbReference type="ARBA" id="ARBA00023163"/>
    </source>
</evidence>
<dbReference type="SUPFAM" id="SSF47598">
    <property type="entry name" value="Ribbon-helix-helix"/>
    <property type="match status" value="1"/>
</dbReference>
<gene>
    <name evidence="7" type="ORF">DFR50_10858</name>
</gene>
<evidence type="ECO:0000313" key="8">
    <source>
        <dbReference type="Proteomes" id="UP000253529"/>
    </source>
</evidence>
<dbReference type="Gene3D" id="1.20.5.780">
    <property type="entry name" value="Single helix bin"/>
    <property type="match status" value="1"/>
</dbReference>
<comment type="similarity">
    <text evidence="6">Belongs to the TacA antitoxin family.</text>
</comment>
<evidence type="ECO:0000256" key="6">
    <source>
        <dbReference type="ARBA" id="ARBA00049988"/>
    </source>
</evidence>
<evidence type="ECO:0000256" key="2">
    <source>
        <dbReference type="ARBA" id="ARBA00022649"/>
    </source>
</evidence>
<dbReference type="PANTHER" id="PTHR35401">
    <property type="entry name" value="COPG FAMILY HELIX-TURN-HELIX PROTEIN-RELATED-RELATED"/>
    <property type="match status" value="1"/>
</dbReference>
<sequence>MVKARASASVLSVRVSSGERELLDAAAADSHTTISDFVRRAAIEAAEMEVLNRSTITIPAESWEAFEAWLNRPAEDVPGLVDLFQRKPTWER</sequence>
<dbReference type="GO" id="GO:0006355">
    <property type="term" value="P:regulation of DNA-templated transcription"/>
    <property type="evidence" value="ECO:0007669"/>
    <property type="project" value="InterPro"/>
</dbReference>
<evidence type="ECO:0000256" key="3">
    <source>
        <dbReference type="ARBA" id="ARBA00023015"/>
    </source>
</evidence>
<comment type="caution">
    <text evidence="7">The sequence shown here is derived from an EMBL/GenBank/DDBJ whole genome shotgun (WGS) entry which is preliminary data.</text>
</comment>
<keyword evidence="3" id="KW-0805">Transcription regulation</keyword>
<evidence type="ECO:0000256" key="1">
    <source>
        <dbReference type="ARBA" id="ARBA00022491"/>
    </source>
</evidence>
<accession>A0A366FLG5</accession>
<keyword evidence="1" id="KW-0678">Repressor</keyword>
<evidence type="ECO:0000313" key="7">
    <source>
        <dbReference type="EMBL" id="RBP15502.1"/>
    </source>
</evidence>
<dbReference type="GO" id="GO:0003677">
    <property type="term" value="F:DNA binding"/>
    <property type="evidence" value="ECO:0007669"/>
    <property type="project" value="UniProtKB-KW"/>
</dbReference>
<protein>
    <submittedName>
        <fullName evidence="7">Uncharacterized protein (DUF1778 family)</fullName>
    </submittedName>
</protein>
<reference evidence="7 8" key="1">
    <citation type="submission" date="2018-06" db="EMBL/GenBank/DDBJ databases">
        <title>Genomic Encyclopedia of Type Strains, Phase IV (KMG-IV): sequencing the most valuable type-strain genomes for metagenomic binning, comparative biology and taxonomic classification.</title>
        <authorList>
            <person name="Goeker M."/>
        </authorList>
    </citation>
    <scope>NUCLEOTIDE SEQUENCE [LARGE SCALE GENOMIC DNA]</scope>
    <source>
        <strain evidence="7 8">DSM 24875</strain>
    </source>
</reference>
<dbReference type="AlphaFoldDB" id="A0A366FLG5"/>
<evidence type="ECO:0000256" key="4">
    <source>
        <dbReference type="ARBA" id="ARBA00023125"/>
    </source>
</evidence>
<dbReference type="Pfam" id="PF08681">
    <property type="entry name" value="TacA1"/>
    <property type="match status" value="1"/>
</dbReference>
<keyword evidence="5" id="KW-0804">Transcription</keyword>
<name>A0A366FLG5_9HYPH</name>
<keyword evidence="2" id="KW-1277">Toxin-antitoxin system</keyword>
<proteinExistence type="inferred from homology"/>
<dbReference type="InterPro" id="IPR014795">
    <property type="entry name" value="TacA_1-like"/>
</dbReference>
<dbReference type="Proteomes" id="UP000253529">
    <property type="component" value="Unassembled WGS sequence"/>
</dbReference>
<dbReference type="InterPro" id="IPR010985">
    <property type="entry name" value="Ribbon_hlx_hlx"/>
</dbReference>
<dbReference type="EMBL" id="QNRK01000008">
    <property type="protein sequence ID" value="RBP15502.1"/>
    <property type="molecule type" value="Genomic_DNA"/>
</dbReference>
<dbReference type="RefSeq" id="WP_113888808.1">
    <property type="nucleotide sequence ID" value="NZ_QNRK01000008.1"/>
</dbReference>
<keyword evidence="8" id="KW-1185">Reference proteome</keyword>
<keyword evidence="4" id="KW-0238">DNA-binding</keyword>